<name>A0A0D6LI47_9BILA</name>
<evidence type="ECO:0000313" key="1">
    <source>
        <dbReference type="EMBL" id="EPB67267.1"/>
    </source>
</evidence>
<proteinExistence type="predicted"/>
<protein>
    <submittedName>
        <fullName evidence="1">Uncharacterized protein</fullName>
    </submittedName>
</protein>
<dbReference type="Proteomes" id="UP000054495">
    <property type="component" value="Unassembled WGS sequence"/>
</dbReference>
<reference evidence="1 2" key="1">
    <citation type="submission" date="2013-05" db="EMBL/GenBank/DDBJ databases">
        <title>Draft genome of the parasitic nematode Anyclostoma ceylanicum.</title>
        <authorList>
            <person name="Mitreva M."/>
        </authorList>
    </citation>
    <scope>NUCLEOTIDE SEQUENCE [LARGE SCALE GENOMIC DNA]</scope>
</reference>
<accession>A0A0D6LI47</accession>
<gene>
    <name evidence="1" type="ORF">ANCCEY_13642</name>
</gene>
<dbReference type="AlphaFoldDB" id="A0A0D6LI47"/>
<dbReference type="EMBL" id="KE125732">
    <property type="protein sequence ID" value="EPB67267.1"/>
    <property type="molecule type" value="Genomic_DNA"/>
</dbReference>
<sequence length="59" mass="6784">MQLIKHSQRKNEVEAQPIFAAYCQPVINPENAETLSSGNTDVFTSQHYLDMTFKEVDHM</sequence>
<organism evidence="1 2">
    <name type="scientific">Ancylostoma ceylanicum</name>
    <dbReference type="NCBI Taxonomy" id="53326"/>
    <lineage>
        <taxon>Eukaryota</taxon>
        <taxon>Metazoa</taxon>
        <taxon>Ecdysozoa</taxon>
        <taxon>Nematoda</taxon>
        <taxon>Chromadorea</taxon>
        <taxon>Rhabditida</taxon>
        <taxon>Rhabditina</taxon>
        <taxon>Rhabditomorpha</taxon>
        <taxon>Strongyloidea</taxon>
        <taxon>Ancylostomatidae</taxon>
        <taxon>Ancylostomatinae</taxon>
        <taxon>Ancylostoma</taxon>
    </lineage>
</organism>
<evidence type="ECO:0000313" key="2">
    <source>
        <dbReference type="Proteomes" id="UP000054495"/>
    </source>
</evidence>
<keyword evidence="2" id="KW-1185">Reference proteome</keyword>